<feature type="region of interest" description="Disordered" evidence="3">
    <location>
        <begin position="993"/>
        <end position="1057"/>
    </location>
</feature>
<evidence type="ECO:0000256" key="3">
    <source>
        <dbReference type="SAM" id="MobiDB-lite"/>
    </source>
</evidence>
<dbReference type="SUPFAM" id="SSF54928">
    <property type="entry name" value="RNA-binding domain, RBD"/>
    <property type="match status" value="2"/>
</dbReference>
<feature type="compositionally biased region" description="Polar residues" evidence="3">
    <location>
        <begin position="1042"/>
        <end position="1057"/>
    </location>
</feature>
<keyword evidence="6" id="KW-1185">Reference proteome</keyword>
<feature type="compositionally biased region" description="Polar residues" evidence="3">
    <location>
        <begin position="926"/>
        <end position="948"/>
    </location>
</feature>
<feature type="compositionally biased region" description="Polar residues" evidence="3">
    <location>
        <begin position="354"/>
        <end position="365"/>
    </location>
</feature>
<dbReference type="SMART" id="SM00360">
    <property type="entry name" value="RRM"/>
    <property type="match status" value="2"/>
</dbReference>
<dbReference type="InterPro" id="IPR035979">
    <property type="entry name" value="RBD_domain_sf"/>
</dbReference>
<feature type="compositionally biased region" description="Low complexity" evidence="3">
    <location>
        <begin position="902"/>
        <end position="925"/>
    </location>
</feature>
<organism evidence="5 6">
    <name type="scientific">Leucocoprinus leucothites</name>
    <dbReference type="NCBI Taxonomy" id="201217"/>
    <lineage>
        <taxon>Eukaryota</taxon>
        <taxon>Fungi</taxon>
        <taxon>Dikarya</taxon>
        <taxon>Basidiomycota</taxon>
        <taxon>Agaricomycotina</taxon>
        <taxon>Agaricomycetes</taxon>
        <taxon>Agaricomycetidae</taxon>
        <taxon>Agaricales</taxon>
        <taxon>Agaricineae</taxon>
        <taxon>Agaricaceae</taxon>
        <taxon>Leucocoprinus</taxon>
    </lineage>
</organism>
<feature type="domain" description="RRM" evidence="4">
    <location>
        <begin position="60"/>
        <end position="142"/>
    </location>
</feature>
<dbReference type="CDD" id="cd00590">
    <property type="entry name" value="RRM_SF"/>
    <property type="match status" value="1"/>
</dbReference>
<feature type="compositionally biased region" description="Basic and acidic residues" evidence="3">
    <location>
        <begin position="706"/>
        <end position="715"/>
    </location>
</feature>
<proteinExistence type="predicted"/>
<dbReference type="Gene3D" id="3.30.70.330">
    <property type="match status" value="2"/>
</dbReference>
<dbReference type="AlphaFoldDB" id="A0A8H5D569"/>
<evidence type="ECO:0000313" key="6">
    <source>
        <dbReference type="Proteomes" id="UP000559027"/>
    </source>
</evidence>
<evidence type="ECO:0000256" key="1">
    <source>
        <dbReference type="ARBA" id="ARBA00022884"/>
    </source>
</evidence>
<feature type="region of interest" description="Disordered" evidence="3">
    <location>
        <begin position="322"/>
        <end position="365"/>
    </location>
</feature>
<feature type="region of interest" description="Disordered" evidence="3">
    <location>
        <begin position="1"/>
        <end position="57"/>
    </location>
</feature>
<feature type="region of interest" description="Disordered" evidence="3">
    <location>
        <begin position="677"/>
        <end position="726"/>
    </location>
</feature>
<name>A0A8H5D569_9AGAR</name>
<dbReference type="Pfam" id="PF00076">
    <property type="entry name" value="RRM_1"/>
    <property type="match status" value="1"/>
</dbReference>
<dbReference type="InterPro" id="IPR000504">
    <property type="entry name" value="RRM_dom"/>
</dbReference>
<gene>
    <name evidence="5" type="ORF">D9756_006010</name>
</gene>
<evidence type="ECO:0000256" key="2">
    <source>
        <dbReference type="PROSITE-ProRule" id="PRU00176"/>
    </source>
</evidence>
<sequence>MPPKQPSQTRAWGTRYDTLPSSPPVSPEAKRDETQSALEDLSTTPNSQGKCKEDKQPHDASVFVGSLPSNVEQSELTRLLTCHLSEHTEIKSIKVIRDSKGGVCAFVQCEDATSASTFLRSLQTSPPKPFLGRILRYEPARAFRTLLISYRTPPQAILPESISRVSPRSLGGILELDLPNAICIWKPKNNKIVYNAEAIEAERYTRSLAKDDVIPTNEEAIYLQPLKFDAESILKIARYFGPVEKVSRLTGSHELVKAPKNGIIGPECYPPPHNASRSKGMDAGCWEVKWDHRDDCVAALMVLRRVPHLTVSWAHQPQNHHAIQRTHSHSPGYQPVVNHASEVPPKGGRFQPYDSPSLSSPLRSTAFSGEALPEQSLQPNNVPEDNNGTLQNSANGFGSSKVRAWVDPVTPPGLGHKSVSDAPDVRDKSLNPPPLSARIDWADSDFSSFVDSEYDSKIDWSVWGETTFERDMIKATSIIASQSVCEVSTPQRARLPSPLLQEGEVPMPGLVMSPPTPRTTLSQIPATPVGQSFCVPFSTHKSQESVLEPSDSTARIDREFDPTALFVGGLELLGPGAWTEEKVRAFFGRFRGLEYVKFVRPPTGHAAFAFVKYNNTDSPAQAIIEEHNRVYAGRALKVQLRDINPPRSPWRHNKGRGRFAHYGQSRKVMLSSRPLGHIPVQEDSHPGQSLLQNDEDANKVVSPKTSRNEPDELKTEGSLASKQQKEEPIARVLEDNQGEKYREWYDAPGAVSASESASASVGSTGPPLAPALPYPVPPGYYPMPWIPYAQPGHYHMSYYGPYPAYPVPGVPMAPYPATPPGSDTNGPTAGTLPWSNIIYNPYAPYFGAPRPVMDQQNPPPVNSGSPATSASQAPLAPSGFVQNDQGTLIAVYPPDALDQYMSGQSNGSSSVSNPSTSAQSISTSTAWPSTQAISGSASTSRLPPQAGSSPHRIHPGPANPHWNPVPPPFPPMLPGLVTGPATPTYNVNAAVRASDPHDHSGANSPSANFGKRQGGNRRDFHPQNGNRSSRSFNARNGHGHIHNQNLTGNTEGVNSHYRNFQSVNNSDWNQYARR</sequence>
<feature type="region of interest" description="Disordered" evidence="3">
    <location>
        <begin position="900"/>
        <end position="966"/>
    </location>
</feature>
<dbReference type="OrthoDB" id="410044at2759"/>
<evidence type="ECO:0000259" key="4">
    <source>
        <dbReference type="PROSITE" id="PS50102"/>
    </source>
</evidence>
<feature type="region of interest" description="Disordered" evidence="3">
    <location>
        <begin position="849"/>
        <end position="880"/>
    </location>
</feature>
<comment type="caution">
    <text evidence="5">The sequence shown here is derived from an EMBL/GenBank/DDBJ whole genome shotgun (WGS) entry which is preliminary data.</text>
</comment>
<feature type="compositionally biased region" description="Polar residues" evidence="3">
    <location>
        <begin position="1"/>
        <end position="11"/>
    </location>
</feature>
<feature type="compositionally biased region" description="Polar residues" evidence="3">
    <location>
        <begin position="1023"/>
        <end position="1034"/>
    </location>
</feature>
<dbReference type="PANTHER" id="PTHR10352">
    <property type="entry name" value="EUKARYOTIC TRANSLATION INITIATION FACTOR 3 SUBUNIT G"/>
    <property type="match status" value="1"/>
</dbReference>
<dbReference type="PROSITE" id="PS50102">
    <property type="entry name" value="RRM"/>
    <property type="match status" value="2"/>
</dbReference>
<dbReference type="InterPro" id="IPR012677">
    <property type="entry name" value="Nucleotide-bd_a/b_plait_sf"/>
</dbReference>
<dbReference type="Proteomes" id="UP000559027">
    <property type="component" value="Unassembled WGS sequence"/>
</dbReference>
<feature type="compositionally biased region" description="Polar residues" evidence="3">
    <location>
        <begin position="35"/>
        <end position="49"/>
    </location>
</feature>
<evidence type="ECO:0000313" key="5">
    <source>
        <dbReference type="EMBL" id="KAF5352462.1"/>
    </source>
</evidence>
<protein>
    <recommendedName>
        <fullName evidence="4">RRM domain-containing protein</fullName>
    </recommendedName>
</protein>
<dbReference type="GO" id="GO:0003723">
    <property type="term" value="F:RNA binding"/>
    <property type="evidence" value="ECO:0007669"/>
    <property type="project" value="UniProtKB-UniRule"/>
</dbReference>
<accession>A0A8H5D569</accession>
<reference evidence="5 6" key="1">
    <citation type="journal article" date="2020" name="ISME J.">
        <title>Uncovering the hidden diversity of litter-decomposition mechanisms in mushroom-forming fungi.</title>
        <authorList>
            <person name="Floudas D."/>
            <person name="Bentzer J."/>
            <person name="Ahren D."/>
            <person name="Johansson T."/>
            <person name="Persson P."/>
            <person name="Tunlid A."/>
        </authorList>
    </citation>
    <scope>NUCLEOTIDE SEQUENCE [LARGE SCALE GENOMIC DNA]</scope>
    <source>
        <strain evidence="5 6">CBS 146.42</strain>
    </source>
</reference>
<feature type="domain" description="RRM" evidence="4">
    <location>
        <begin position="563"/>
        <end position="643"/>
    </location>
</feature>
<dbReference type="EMBL" id="JAACJO010000011">
    <property type="protein sequence ID" value="KAF5352462.1"/>
    <property type="molecule type" value="Genomic_DNA"/>
</dbReference>
<keyword evidence="1 2" id="KW-0694">RNA-binding</keyword>
<feature type="compositionally biased region" description="Polar residues" evidence="3">
    <location>
        <begin position="862"/>
        <end position="872"/>
    </location>
</feature>